<evidence type="ECO:0000313" key="1">
    <source>
        <dbReference type="EMBL" id="MCF2532249.1"/>
    </source>
</evidence>
<dbReference type="RefSeq" id="WP_235057025.1">
    <property type="nucleotide sequence ID" value="NZ_JAKFHA010000031.1"/>
</dbReference>
<dbReference type="AlphaFoldDB" id="A0AA41Q626"/>
<accession>A0AA41Q626</accession>
<gene>
    <name evidence="1" type="ORF">LZ495_34225</name>
</gene>
<proteinExistence type="predicted"/>
<dbReference type="Proteomes" id="UP001165378">
    <property type="component" value="Unassembled WGS sequence"/>
</dbReference>
<evidence type="ECO:0000313" key="2">
    <source>
        <dbReference type="Proteomes" id="UP001165378"/>
    </source>
</evidence>
<keyword evidence="2" id="KW-1185">Reference proteome</keyword>
<organism evidence="1 2">
    <name type="scientific">Yinghuangia soli</name>
    <dbReference type="NCBI Taxonomy" id="2908204"/>
    <lineage>
        <taxon>Bacteria</taxon>
        <taxon>Bacillati</taxon>
        <taxon>Actinomycetota</taxon>
        <taxon>Actinomycetes</taxon>
        <taxon>Kitasatosporales</taxon>
        <taxon>Streptomycetaceae</taxon>
        <taxon>Yinghuangia</taxon>
    </lineage>
</organism>
<comment type="caution">
    <text evidence="1">The sequence shown here is derived from an EMBL/GenBank/DDBJ whole genome shotgun (WGS) entry which is preliminary data.</text>
</comment>
<dbReference type="EMBL" id="JAKFHA010000031">
    <property type="protein sequence ID" value="MCF2532249.1"/>
    <property type="molecule type" value="Genomic_DNA"/>
</dbReference>
<name>A0AA41Q626_9ACTN</name>
<sequence length="121" mass="13702">MHLRALGYWRSDTNDRLPHPANLVDTTWDGNERALVVDYLDDGRTGRRFMGVSLCRICGAHNGGDEKTDGVYVWPSGLAHYVEHHGVRLPKEFVEHAIRQSEELEASTVDRTWWAEQTAGA</sequence>
<protein>
    <submittedName>
        <fullName evidence="1">Uncharacterized protein</fullName>
    </submittedName>
</protein>
<reference evidence="1" key="1">
    <citation type="submission" date="2022-01" db="EMBL/GenBank/DDBJ databases">
        <title>Genome-Based Taxonomic Classification of the Phylum Actinobacteria.</title>
        <authorList>
            <person name="Gao Y."/>
        </authorList>
    </citation>
    <scope>NUCLEOTIDE SEQUENCE</scope>
    <source>
        <strain evidence="1">KLBMP 8922</strain>
    </source>
</reference>